<dbReference type="AlphaFoldDB" id="A0A8H4JMV8"/>
<keyword evidence="4" id="KW-1185">Reference proteome</keyword>
<dbReference type="PANTHER" id="PTHR38791">
    <property type="entry name" value="ZN(II)2CYS6 TRANSCRIPTION FACTOR (EUROFUNG)-RELATED-RELATED"/>
    <property type="match status" value="1"/>
</dbReference>
<dbReference type="Pfam" id="PF00172">
    <property type="entry name" value="Zn_clus"/>
    <property type="match status" value="1"/>
</dbReference>
<reference evidence="3 4" key="1">
    <citation type="submission" date="2020-01" db="EMBL/GenBank/DDBJ databases">
        <title>Identification and distribution of gene clusters putatively required for synthesis of sphingolipid metabolism inhibitors in phylogenetically diverse species of the filamentous fungus Fusarium.</title>
        <authorList>
            <person name="Kim H.-S."/>
            <person name="Busman M."/>
            <person name="Brown D.W."/>
            <person name="Divon H."/>
            <person name="Uhlig S."/>
            <person name="Proctor R.H."/>
        </authorList>
    </citation>
    <scope>NUCLEOTIDE SEQUENCE [LARGE SCALE GENOMIC DNA]</scope>
    <source>
        <strain evidence="3 4">NRRL 13308</strain>
    </source>
</reference>
<accession>A0A8H4JMV8</accession>
<dbReference type="PROSITE" id="PS50048">
    <property type="entry name" value="ZN2_CY6_FUNGAL_2"/>
    <property type="match status" value="1"/>
</dbReference>
<gene>
    <name evidence="3" type="ORF">FACUT_7531</name>
</gene>
<sequence>MVNRGASQGCVTCRQRRVKCDERKPWCKACLRLGIECTGYEKRGLRFKDETVRYRADSAAVTRVSKRTKQSSLERTIIRLPSNHPQDLAVPFFLTYVTEVGRSLESTRGFLEFVRPALATERHDSALSTAVTATSIKIWSMIGKIPPSSPLPYQLLAKALKRLHQATEESMERGRDETVLAALVLQMHDTLSAVSGQARAHGAHREGALTLLLQREDCFKNSKYYAHLVGNLLHSKVSVSVRNRTRLPTKDLDWIETEVAPILSSNPSSSLDMIGVSISDLQHTFRDISPLTALSSRDTKIRQHICNLDTQLRNWLNQIPASWYPRRMKSGIDLDLSVPSYRDACDIYPSIQVANIWNAWRIYSLILEDLKDQLTKPSAQFAVQHFDAENSMPDYAMFWTSNQRRVQELVDSICLSIPFYLGNCNYPTDIFSTGSSDIIYPSYHDLPVDDEGYLRFETSDQYVSKLDHSGHVTLHGQVHAISILSYVIDISMSSNRNRPSLLREEQRIWIASQFIRSIYSMRPIFGGLSEKRAHQGNADLDHSLQAVDAISIAKAFAIKVQKELWTISIL</sequence>
<proteinExistence type="predicted"/>
<evidence type="ECO:0000313" key="4">
    <source>
        <dbReference type="Proteomes" id="UP000536711"/>
    </source>
</evidence>
<dbReference type="PANTHER" id="PTHR38791:SF1">
    <property type="entry name" value="TRANSCRIPTION FACTOR, PUTATIVE-RELATED"/>
    <property type="match status" value="1"/>
</dbReference>
<dbReference type="Proteomes" id="UP000536711">
    <property type="component" value="Unassembled WGS sequence"/>
</dbReference>
<comment type="caution">
    <text evidence="3">The sequence shown here is derived from an EMBL/GenBank/DDBJ whole genome shotgun (WGS) entry which is preliminary data.</text>
</comment>
<dbReference type="EMBL" id="JAADJF010000195">
    <property type="protein sequence ID" value="KAF4434871.1"/>
    <property type="molecule type" value="Genomic_DNA"/>
</dbReference>
<evidence type="ECO:0000313" key="3">
    <source>
        <dbReference type="EMBL" id="KAF4434871.1"/>
    </source>
</evidence>
<feature type="domain" description="Zn(2)-C6 fungal-type" evidence="2">
    <location>
        <begin position="9"/>
        <end position="38"/>
    </location>
</feature>
<dbReference type="SMART" id="SM00066">
    <property type="entry name" value="GAL4"/>
    <property type="match status" value="1"/>
</dbReference>
<dbReference type="OrthoDB" id="2991872at2759"/>
<dbReference type="CDD" id="cd00067">
    <property type="entry name" value="GAL4"/>
    <property type="match status" value="1"/>
</dbReference>
<dbReference type="InterPro" id="IPR001138">
    <property type="entry name" value="Zn2Cys6_DnaBD"/>
</dbReference>
<evidence type="ECO:0000256" key="1">
    <source>
        <dbReference type="ARBA" id="ARBA00023242"/>
    </source>
</evidence>
<organism evidence="3 4">
    <name type="scientific">Fusarium acutatum</name>
    <dbReference type="NCBI Taxonomy" id="78861"/>
    <lineage>
        <taxon>Eukaryota</taxon>
        <taxon>Fungi</taxon>
        <taxon>Dikarya</taxon>
        <taxon>Ascomycota</taxon>
        <taxon>Pezizomycotina</taxon>
        <taxon>Sordariomycetes</taxon>
        <taxon>Hypocreomycetidae</taxon>
        <taxon>Hypocreales</taxon>
        <taxon>Nectriaceae</taxon>
        <taxon>Fusarium</taxon>
        <taxon>Fusarium fujikuroi species complex</taxon>
    </lineage>
</organism>
<dbReference type="GO" id="GO:0008270">
    <property type="term" value="F:zinc ion binding"/>
    <property type="evidence" value="ECO:0007669"/>
    <property type="project" value="InterPro"/>
</dbReference>
<dbReference type="InterPro" id="IPR036864">
    <property type="entry name" value="Zn2-C6_fun-type_DNA-bd_sf"/>
</dbReference>
<dbReference type="InterPro" id="IPR053175">
    <property type="entry name" value="DHMBA_Reg_Transcription_Factor"/>
</dbReference>
<keyword evidence="1" id="KW-0539">Nucleus</keyword>
<dbReference type="SUPFAM" id="SSF57701">
    <property type="entry name" value="Zn2/Cys6 DNA-binding domain"/>
    <property type="match status" value="1"/>
</dbReference>
<protein>
    <submittedName>
        <fullName evidence="3">Transcriptional regulatory moc3</fullName>
    </submittedName>
</protein>
<evidence type="ECO:0000259" key="2">
    <source>
        <dbReference type="PROSITE" id="PS50048"/>
    </source>
</evidence>
<dbReference type="GO" id="GO:0000981">
    <property type="term" value="F:DNA-binding transcription factor activity, RNA polymerase II-specific"/>
    <property type="evidence" value="ECO:0007669"/>
    <property type="project" value="InterPro"/>
</dbReference>
<dbReference type="PROSITE" id="PS00463">
    <property type="entry name" value="ZN2_CY6_FUNGAL_1"/>
    <property type="match status" value="1"/>
</dbReference>
<name>A0A8H4JMV8_9HYPO</name>
<dbReference type="Gene3D" id="4.10.240.10">
    <property type="entry name" value="Zn(2)-C6 fungal-type DNA-binding domain"/>
    <property type="match status" value="1"/>
</dbReference>